<evidence type="ECO:0000313" key="2">
    <source>
        <dbReference type="Proteomes" id="UP001283341"/>
    </source>
</evidence>
<name>A0AAE0M8R2_9PEZI</name>
<evidence type="ECO:0000313" key="1">
    <source>
        <dbReference type="EMBL" id="KAK3322114.1"/>
    </source>
</evidence>
<keyword evidence="2" id="KW-1185">Reference proteome</keyword>
<proteinExistence type="predicted"/>
<reference evidence="1" key="2">
    <citation type="submission" date="2023-06" db="EMBL/GenBank/DDBJ databases">
        <authorList>
            <consortium name="Lawrence Berkeley National Laboratory"/>
            <person name="Haridas S."/>
            <person name="Hensen N."/>
            <person name="Bonometti L."/>
            <person name="Westerberg I."/>
            <person name="Brannstrom I.O."/>
            <person name="Guillou S."/>
            <person name="Cros-Aarteil S."/>
            <person name="Calhoun S."/>
            <person name="Kuo A."/>
            <person name="Mondo S."/>
            <person name="Pangilinan J."/>
            <person name="Riley R."/>
            <person name="Labutti K."/>
            <person name="Andreopoulos B."/>
            <person name="Lipzen A."/>
            <person name="Chen C."/>
            <person name="Yanf M."/>
            <person name="Daum C."/>
            <person name="Ng V."/>
            <person name="Clum A."/>
            <person name="Steindorff A."/>
            <person name="Ohm R."/>
            <person name="Martin F."/>
            <person name="Silar P."/>
            <person name="Natvig D."/>
            <person name="Lalanne C."/>
            <person name="Gautier V."/>
            <person name="Ament-Velasquez S.L."/>
            <person name="Kruys A."/>
            <person name="Hutchinson M.I."/>
            <person name="Powell A.J."/>
            <person name="Barry K."/>
            <person name="Miller A.N."/>
            <person name="Grigoriev I.V."/>
            <person name="Debuchy R."/>
            <person name="Gladieux P."/>
            <person name="Thoren M.H."/>
            <person name="Johannesson H."/>
        </authorList>
    </citation>
    <scope>NUCLEOTIDE SEQUENCE</scope>
    <source>
        <strain evidence="1">CBS 118394</strain>
    </source>
</reference>
<accession>A0AAE0M8R2</accession>
<dbReference type="AlphaFoldDB" id="A0AAE0M8R2"/>
<organism evidence="1 2">
    <name type="scientific">Apodospora peruviana</name>
    <dbReference type="NCBI Taxonomy" id="516989"/>
    <lineage>
        <taxon>Eukaryota</taxon>
        <taxon>Fungi</taxon>
        <taxon>Dikarya</taxon>
        <taxon>Ascomycota</taxon>
        <taxon>Pezizomycotina</taxon>
        <taxon>Sordariomycetes</taxon>
        <taxon>Sordariomycetidae</taxon>
        <taxon>Sordariales</taxon>
        <taxon>Lasiosphaeriaceae</taxon>
        <taxon>Apodospora</taxon>
    </lineage>
</organism>
<gene>
    <name evidence="1" type="ORF">B0H66DRAFT_190315</name>
</gene>
<protein>
    <submittedName>
        <fullName evidence="1">Uncharacterized protein</fullName>
    </submittedName>
</protein>
<reference evidence="1" key="1">
    <citation type="journal article" date="2023" name="Mol. Phylogenet. Evol.">
        <title>Genome-scale phylogeny and comparative genomics of the fungal order Sordariales.</title>
        <authorList>
            <person name="Hensen N."/>
            <person name="Bonometti L."/>
            <person name="Westerberg I."/>
            <person name="Brannstrom I.O."/>
            <person name="Guillou S."/>
            <person name="Cros-Aarteil S."/>
            <person name="Calhoun S."/>
            <person name="Haridas S."/>
            <person name="Kuo A."/>
            <person name="Mondo S."/>
            <person name="Pangilinan J."/>
            <person name="Riley R."/>
            <person name="LaButti K."/>
            <person name="Andreopoulos B."/>
            <person name="Lipzen A."/>
            <person name="Chen C."/>
            <person name="Yan M."/>
            <person name="Daum C."/>
            <person name="Ng V."/>
            <person name="Clum A."/>
            <person name="Steindorff A."/>
            <person name="Ohm R.A."/>
            <person name="Martin F."/>
            <person name="Silar P."/>
            <person name="Natvig D.O."/>
            <person name="Lalanne C."/>
            <person name="Gautier V."/>
            <person name="Ament-Velasquez S.L."/>
            <person name="Kruys A."/>
            <person name="Hutchinson M.I."/>
            <person name="Powell A.J."/>
            <person name="Barry K."/>
            <person name="Miller A.N."/>
            <person name="Grigoriev I.V."/>
            <person name="Debuchy R."/>
            <person name="Gladieux P."/>
            <person name="Hiltunen Thoren M."/>
            <person name="Johannesson H."/>
        </authorList>
    </citation>
    <scope>NUCLEOTIDE SEQUENCE</scope>
    <source>
        <strain evidence="1">CBS 118394</strain>
    </source>
</reference>
<dbReference type="EMBL" id="JAUEDM010000003">
    <property type="protein sequence ID" value="KAK3322114.1"/>
    <property type="molecule type" value="Genomic_DNA"/>
</dbReference>
<dbReference type="Proteomes" id="UP001283341">
    <property type="component" value="Unassembled WGS sequence"/>
</dbReference>
<comment type="caution">
    <text evidence="1">The sequence shown here is derived from an EMBL/GenBank/DDBJ whole genome shotgun (WGS) entry which is preliminary data.</text>
</comment>
<sequence length="268" mass="29516">MGLGKVWIEGDKREGSMPQREEENTKLLSDLPMTNTRIEIFLGQLSRLMRGKSSEARRLGACCRNRRLGRQTLGWDGGRCGALLGGQQVRLGTLRLRATDHGKKTGKSWIAVEPLNFQPVPVGQTCVCLWSRIGIGLTGGLAARPKQWGRPRAESSFFFSLCVLLVVLRRDAAGEVEVRNAAEAVARCWQWSAEVVAGVCSGQEKSQYHLWLLPKCKVQVKESQESDAERWKARQGLGVDCGALGEIVEAANGALTFATEQWPPVGTW</sequence>